<keyword evidence="2" id="KW-1185">Reference proteome</keyword>
<proteinExistence type="predicted"/>
<gene>
    <name evidence="1" type="ORF">BJ138DRAFT_1148133</name>
</gene>
<reference evidence="1" key="1">
    <citation type="journal article" date="2021" name="New Phytol.">
        <title>Evolutionary innovations through gain and loss of genes in the ectomycorrhizal Boletales.</title>
        <authorList>
            <person name="Wu G."/>
            <person name="Miyauchi S."/>
            <person name="Morin E."/>
            <person name="Kuo A."/>
            <person name="Drula E."/>
            <person name="Varga T."/>
            <person name="Kohler A."/>
            <person name="Feng B."/>
            <person name="Cao Y."/>
            <person name="Lipzen A."/>
            <person name="Daum C."/>
            <person name="Hundley H."/>
            <person name="Pangilinan J."/>
            <person name="Johnson J."/>
            <person name="Barry K."/>
            <person name="LaButti K."/>
            <person name="Ng V."/>
            <person name="Ahrendt S."/>
            <person name="Min B."/>
            <person name="Choi I.G."/>
            <person name="Park H."/>
            <person name="Plett J.M."/>
            <person name="Magnuson J."/>
            <person name="Spatafora J.W."/>
            <person name="Nagy L.G."/>
            <person name="Henrissat B."/>
            <person name="Grigoriev I.V."/>
            <person name="Yang Z.L."/>
            <person name="Xu J."/>
            <person name="Martin F.M."/>
        </authorList>
    </citation>
    <scope>NUCLEOTIDE SEQUENCE</scope>
    <source>
        <strain evidence="1">ATCC 28755</strain>
    </source>
</reference>
<sequence length="657" mass="69037">MNRPGQPPQRPPSLAPPAGLSSQFRSPYPASQYSLPQRTYPTPTLQQQNTHRTPTVPQSPFLQTRQQAQAGSFPFGSGAGVLGQNGTSSMPPHMSHNPPAATPGTAPSASSASEVGFDPSEFPALGSLGQSAPANPPSSNTANTNSSSTVIPSSTSTNAAPGSTAASYATQAGQSGSTIPAVGTQARDFGPDDFPALGGQSGQQAIGTQTQPQTQNQTQNSESHPMSHPPGLNGFNDPHRTNLLGSLTSGSQQPGSTGLTPLGSTQQPGTPGMLNLRGIHPGFQTQNEPEKQRQNYAHKLNPAAHAAWNGPNTNLPNSQPNGSAQQGQVNQAQSQPPVQNTLGQPPQAQNQAGSTQPQSQSQPQHLNAPPGVPPPGVSPYISNGSHHMQHPHAPTQGHQLNPHNSLLHNPSQAQNSHAQLHSQTQHHPQTPAQQVLMSAADRWGLLGLLAMIKNAGVDADGGLSSVGTDLGAVGLDMGFEGNLYSTFITPWADQSAAHTVEPDFHLPSCYNVQPPPPGPAKASAFSDETLFFMFYSSPRDALQEVAAQELWNRNWRYHKDLRIWITKESGSAPSAKIPGGEAGTYTWWDPEGWGKERKEMSVRYADLEEKTVPAFVMGPGLVLAQPGQVASAQQTQGAAGQPIGQAVSQPRMQMAGV</sequence>
<accession>A0ACB8AJ27</accession>
<comment type="caution">
    <text evidence="1">The sequence shown here is derived from an EMBL/GenBank/DDBJ whole genome shotgun (WGS) entry which is preliminary data.</text>
</comment>
<dbReference type="Proteomes" id="UP000790377">
    <property type="component" value="Unassembled WGS sequence"/>
</dbReference>
<protein>
    <submittedName>
        <fullName evidence="1">Uncharacterized protein</fullName>
    </submittedName>
</protein>
<name>A0ACB8AJ27_9AGAM</name>
<dbReference type="EMBL" id="MU267649">
    <property type="protein sequence ID" value="KAH7912542.1"/>
    <property type="molecule type" value="Genomic_DNA"/>
</dbReference>
<evidence type="ECO:0000313" key="1">
    <source>
        <dbReference type="EMBL" id="KAH7912542.1"/>
    </source>
</evidence>
<evidence type="ECO:0000313" key="2">
    <source>
        <dbReference type="Proteomes" id="UP000790377"/>
    </source>
</evidence>
<organism evidence="1 2">
    <name type="scientific">Hygrophoropsis aurantiaca</name>
    <dbReference type="NCBI Taxonomy" id="72124"/>
    <lineage>
        <taxon>Eukaryota</taxon>
        <taxon>Fungi</taxon>
        <taxon>Dikarya</taxon>
        <taxon>Basidiomycota</taxon>
        <taxon>Agaricomycotina</taxon>
        <taxon>Agaricomycetes</taxon>
        <taxon>Agaricomycetidae</taxon>
        <taxon>Boletales</taxon>
        <taxon>Coniophorineae</taxon>
        <taxon>Hygrophoropsidaceae</taxon>
        <taxon>Hygrophoropsis</taxon>
    </lineage>
</organism>